<name>A0A510UV31_9CELL</name>
<feature type="transmembrane region" description="Helical" evidence="1">
    <location>
        <begin position="139"/>
        <end position="158"/>
    </location>
</feature>
<keyword evidence="1" id="KW-0812">Transmembrane</keyword>
<gene>
    <name evidence="2" type="ORF">CPE01_20990</name>
</gene>
<feature type="transmembrane region" description="Helical" evidence="1">
    <location>
        <begin position="223"/>
        <end position="244"/>
    </location>
</feature>
<keyword evidence="1" id="KW-1133">Transmembrane helix</keyword>
<feature type="transmembrane region" description="Helical" evidence="1">
    <location>
        <begin position="287"/>
        <end position="307"/>
    </location>
</feature>
<proteinExistence type="predicted"/>
<keyword evidence="3" id="KW-1185">Reference proteome</keyword>
<evidence type="ECO:0000313" key="3">
    <source>
        <dbReference type="Proteomes" id="UP000321386"/>
    </source>
</evidence>
<keyword evidence="1" id="KW-0472">Membrane</keyword>
<evidence type="ECO:0000256" key="1">
    <source>
        <dbReference type="SAM" id="Phobius"/>
    </source>
</evidence>
<dbReference type="Proteomes" id="UP000321386">
    <property type="component" value="Unassembled WGS sequence"/>
</dbReference>
<evidence type="ECO:0000313" key="2">
    <source>
        <dbReference type="EMBL" id="GEK18366.1"/>
    </source>
</evidence>
<organism evidence="2 3">
    <name type="scientific">Cellulomonas persica</name>
    <dbReference type="NCBI Taxonomy" id="76861"/>
    <lineage>
        <taxon>Bacteria</taxon>
        <taxon>Bacillati</taxon>
        <taxon>Actinomycetota</taxon>
        <taxon>Actinomycetes</taxon>
        <taxon>Micrococcales</taxon>
        <taxon>Cellulomonadaceae</taxon>
        <taxon>Cellulomonas</taxon>
    </lineage>
</organism>
<sequence length="407" mass="40701">MPSEGVGTVRAVTRVCAGVVLAVGLVGGASAGAPAAWASPVVDLGDDDQIALTREDDSYTGTLTVTNPESSAIEVLFTVKGCTADAEPGKVGPGRQESIDLSVSGCELAATTTGTLQVGEEKIPVSFDVTEPADLSVRVVVWPFVVAAALAALALLVVGGRFDDAHRDETGGPTLRSPVAGLSASWSADSWATNITLVSTAVVALFGVAEPLTALLGSEPEQAVAHVLVAGLVASLLTFVSGAVMKAVSAGDDVTVGAAMLGGWLTLTAAAGLLGSVTVALWDTDELRLPVALTCAALVAVAIWYVISTLGGALTTLTPAPPVTADATTALAAVTAVPTNGDPAVWARTVVTYAGALAKELAAPTVGSRLLASQTVAGGTDEPVPPPPVRTAPAFLSRGVQRRSAVL</sequence>
<feature type="transmembrane region" description="Helical" evidence="1">
    <location>
        <begin position="256"/>
        <end position="281"/>
    </location>
</feature>
<protein>
    <submittedName>
        <fullName evidence="2">Uncharacterized protein</fullName>
    </submittedName>
</protein>
<dbReference type="EMBL" id="BJUA01000009">
    <property type="protein sequence ID" value="GEK18366.1"/>
    <property type="molecule type" value="Genomic_DNA"/>
</dbReference>
<comment type="caution">
    <text evidence="2">The sequence shown here is derived from an EMBL/GenBank/DDBJ whole genome shotgun (WGS) entry which is preliminary data.</text>
</comment>
<accession>A0A510UV31</accession>
<reference evidence="2 3" key="1">
    <citation type="submission" date="2019-07" db="EMBL/GenBank/DDBJ databases">
        <title>Whole genome shotgun sequence of Cellulomonas persica NBRC 101101.</title>
        <authorList>
            <person name="Hosoyama A."/>
            <person name="Uohara A."/>
            <person name="Ohji S."/>
            <person name="Ichikawa N."/>
        </authorList>
    </citation>
    <scope>NUCLEOTIDE SEQUENCE [LARGE SCALE GENOMIC DNA]</scope>
    <source>
        <strain evidence="2 3">NBRC 101101</strain>
    </source>
</reference>
<feature type="transmembrane region" description="Helical" evidence="1">
    <location>
        <begin position="195"/>
        <end position="217"/>
    </location>
</feature>
<dbReference type="AlphaFoldDB" id="A0A510UV31"/>